<name>A0AAN8Z7H9_9MAGN</name>
<sequence>MQFFLIHPLLFLHLIIIVFLLSHSQPILAQNPAACNSTCGSLTVKYPFGTGYGCGSPAFFPYVTCDQASDQLLLTTHTGSYPITSISYSTSTLTITPPSMSTCTSMKPSFSNLGLDWAGPFQLGPSIFLLLSCYPPTSSLTFKGSPVCDPSSSHLCASIYTCPSVVNLGLPLFPPANTCCVYAPANLNPKGELDLRALKCGAYVSVVAFGNYPTDPARWEYGVELKYDHGNMDIYDTATACDACERSEGVCGYTPPSNQFICVCKNGVNTSTDCRSYYFGSWSSASIITQSLGQFTVDYWPASASVLVSGKAQEELYNVGIKTKATIAVPWHL</sequence>
<evidence type="ECO:0000256" key="7">
    <source>
        <dbReference type="SAM" id="SignalP"/>
    </source>
</evidence>
<dbReference type="PANTHER" id="PTHR33355:SF1">
    <property type="entry name" value="WALL-ASSOCIATED RECEPTOR KINASE-LIKE 15"/>
    <property type="match status" value="1"/>
</dbReference>
<keyword evidence="11" id="KW-1185">Reference proteome</keyword>
<evidence type="ECO:0000259" key="9">
    <source>
        <dbReference type="Pfam" id="PF14380"/>
    </source>
</evidence>
<keyword evidence="10" id="KW-0418">Kinase</keyword>
<evidence type="ECO:0000256" key="3">
    <source>
        <dbReference type="ARBA" id="ARBA00022729"/>
    </source>
</evidence>
<evidence type="ECO:0000256" key="4">
    <source>
        <dbReference type="ARBA" id="ARBA00023180"/>
    </source>
</evidence>
<keyword evidence="10" id="KW-0808">Transferase</keyword>
<comment type="catalytic activity">
    <reaction evidence="6">
        <text>L-seryl-[protein] + ATP = O-phospho-L-seryl-[protein] + ADP + H(+)</text>
        <dbReference type="Rhea" id="RHEA:17989"/>
        <dbReference type="Rhea" id="RHEA-COMP:9863"/>
        <dbReference type="Rhea" id="RHEA-COMP:11604"/>
        <dbReference type="ChEBI" id="CHEBI:15378"/>
        <dbReference type="ChEBI" id="CHEBI:29999"/>
        <dbReference type="ChEBI" id="CHEBI:30616"/>
        <dbReference type="ChEBI" id="CHEBI:83421"/>
        <dbReference type="ChEBI" id="CHEBI:456216"/>
        <dbReference type="EC" id="2.7.11.1"/>
    </reaction>
</comment>
<dbReference type="Pfam" id="PF14380">
    <property type="entry name" value="WAK_assoc"/>
    <property type="match status" value="1"/>
</dbReference>
<dbReference type="InterPro" id="IPR025287">
    <property type="entry name" value="WAK_GUB"/>
</dbReference>
<comment type="caution">
    <text evidence="10">The sequence shown here is derived from an EMBL/GenBank/DDBJ whole genome shotgun (WGS) entry which is preliminary data.</text>
</comment>
<organism evidence="10 11">
    <name type="scientific">Dillenia turbinata</name>
    <dbReference type="NCBI Taxonomy" id="194707"/>
    <lineage>
        <taxon>Eukaryota</taxon>
        <taxon>Viridiplantae</taxon>
        <taxon>Streptophyta</taxon>
        <taxon>Embryophyta</taxon>
        <taxon>Tracheophyta</taxon>
        <taxon>Spermatophyta</taxon>
        <taxon>Magnoliopsida</taxon>
        <taxon>eudicotyledons</taxon>
        <taxon>Gunneridae</taxon>
        <taxon>Pentapetalae</taxon>
        <taxon>Dilleniales</taxon>
        <taxon>Dilleniaceae</taxon>
        <taxon>Dillenia</taxon>
    </lineage>
</organism>
<dbReference type="InterPro" id="IPR032872">
    <property type="entry name" value="WAK_assoc_C"/>
</dbReference>
<feature type="signal peptide" evidence="7">
    <location>
        <begin position="1"/>
        <end position="29"/>
    </location>
</feature>
<evidence type="ECO:0000256" key="1">
    <source>
        <dbReference type="ARBA" id="ARBA00004167"/>
    </source>
</evidence>
<dbReference type="Pfam" id="PF13947">
    <property type="entry name" value="GUB_WAK_bind"/>
    <property type="match status" value="1"/>
</dbReference>
<evidence type="ECO:0000313" key="11">
    <source>
        <dbReference type="Proteomes" id="UP001370490"/>
    </source>
</evidence>
<evidence type="ECO:0000256" key="2">
    <source>
        <dbReference type="ARBA" id="ARBA00012513"/>
    </source>
</evidence>
<dbReference type="EC" id="2.7.11.1" evidence="2"/>
<evidence type="ECO:0000256" key="6">
    <source>
        <dbReference type="ARBA" id="ARBA00048679"/>
    </source>
</evidence>
<dbReference type="PANTHER" id="PTHR33355">
    <property type="entry name" value="WALL-ASSOCIATED RECEPTOR KINASE CARBOXY-TERMINAL PROTEIN-RELATED"/>
    <property type="match status" value="1"/>
</dbReference>
<evidence type="ECO:0000256" key="5">
    <source>
        <dbReference type="ARBA" id="ARBA00047899"/>
    </source>
</evidence>
<proteinExistence type="predicted"/>
<feature type="domain" description="Wall-associated receptor kinase galacturonan-binding" evidence="8">
    <location>
        <begin position="35"/>
        <end position="96"/>
    </location>
</feature>
<dbReference type="GO" id="GO:0016020">
    <property type="term" value="C:membrane"/>
    <property type="evidence" value="ECO:0007669"/>
    <property type="project" value="UniProtKB-SubCell"/>
</dbReference>
<comment type="catalytic activity">
    <reaction evidence="5">
        <text>L-threonyl-[protein] + ATP = O-phospho-L-threonyl-[protein] + ADP + H(+)</text>
        <dbReference type="Rhea" id="RHEA:46608"/>
        <dbReference type="Rhea" id="RHEA-COMP:11060"/>
        <dbReference type="Rhea" id="RHEA-COMP:11605"/>
        <dbReference type="ChEBI" id="CHEBI:15378"/>
        <dbReference type="ChEBI" id="CHEBI:30013"/>
        <dbReference type="ChEBI" id="CHEBI:30616"/>
        <dbReference type="ChEBI" id="CHEBI:61977"/>
        <dbReference type="ChEBI" id="CHEBI:456216"/>
        <dbReference type="EC" id="2.7.11.1"/>
    </reaction>
</comment>
<protein>
    <recommendedName>
        <fullName evidence="2">non-specific serine/threonine protein kinase</fullName>
        <ecNumber evidence="2">2.7.11.1</ecNumber>
    </recommendedName>
</protein>
<dbReference type="Proteomes" id="UP001370490">
    <property type="component" value="Unassembled WGS sequence"/>
</dbReference>
<reference evidence="10 11" key="1">
    <citation type="submission" date="2023-12" db="EMBL/GenBank/DDBJ databases">
        <title>A high-quality genome assembly for Dillenia turbinata (Dilleniales).</title>
        <authorList>
            <person name="Chanderbali A."/>
        </authorList>
    </citation>
    <scope>NUCLEOTIDE SEQUENCE [LARGE SCALE GENOMIC DNA]</scope>
    <source>
        <strain evidence="10">LSX21</strain>
        <tissue evidence="10">Leaf</tissue>
    </source>
</reference>
<feature type="domain" description="Wall-associated receptor kinase C-terminal" evidence="9">
    <location>
        <begin position="232"/>
        <end position="266"/>
    </location>
</feature>
<keyword evidence="4" id="KW-0325">Glycoprotein</keyword>
<feature type="chain" id="PRO_5042817809" description="non-specific serine/threonine protein kinase" evidence="7">
    <location>
        <begin position="30"/>
        <end position="333"/>
    </location>
</feature>
<dbReference type="GO" id="GO:0004674">
    <property type="term" value="F:protein serine/threonine kinase activity"/>
    <property type="evidence" value="ECO:0007669"/>
    <property type="project" value="UniProtKB-EC"/>
</dbReference>
<comment type="subcellular location">
    <subcellularLocation>
        <location evidence="1">Membrane</location>
        <topology evidence="1">Single-pass membrane protein</topology>
    </subcellularLocation>
</comment>
<dbReference type="GO" id="GO:0030247">
    <property type="term" value="F:polysaccharide binding"/>
    <property type="evidence" value="ECO:0007669"/>
    <property type="project" value="InterPro"/>
</dbReference>
<gene>
    <name evidence="10" type="ORF">RJ641_011692</name>
</gene>
<evidence type="ECO:0000259" key="8">
    <source>
        <dbReference type="Pfam" id="PF13947"/>
    </source>
</evidence>
<accession>A0AAN8Z7H9</accession>
<evidence type="ECO:0000313" key="10">
    <source>
        <dbReference type="EMBL" id="KAK6923388.1"/>
    </source>
</evidence>
<dbReference type="AlphaFoldDB" id="A0AAN8Z7H9"/>
<dbReference type="EMBL" id="JBAMMX010000018">
    <property type="protein sequence ID" value="KAK6923388.1"/>
    <property type="molecule type" value="Genomic_DNA"/>
</dbReference>
<keyword evidence="3 7" id="KW-0732">Signal</keyword>
<keyword evidence="10" id="KW-0675">Receptor</keyword>